<protein>
    <submittedName>
        <fullName evidence="1">Uncharacterized protein</fullName>
    </submittedName>
</protein>
<reference evidence="2" key="1">
    <citation type="submission" date="2024-07" db="EMBL/GenBank/DDBJ databases">
        <title>Two chromosome-level genome assemblies of Korean endemic species Abeliophyllum distichum and Forsythia ovata (Oleaceae).</title>
        <authorList>
            <person name="Jang H."/>
        </authorList>
    </citation>
    <scope>NUCLEOTIDE SEQUENCE [LARGE SCALE GENOMIC DNA]</scope>
</reference>
<proteinExistence type="predicted"/>
<comment type="caution">
    <text evidence="1">The sequence shown here is derived from an EMBL/GenBank/DDBJ whole genome shotgun (WGS) entry which is preliminary data.</text>
</comment>
<gene>
    <name evidence="1" type="ORF">Adt_29986</name>
</gene>
<dbReference type="Proteomes" id="UP001604336">
    <property type="component" value="Unassembled WGS sequence"/>
</dbReference>
<keyword evidence="2" id="KW-1185">Reference proteome</keyword>
<dbReference type="PANTHER" id="PTHR33544:SF3">
    <property type="entry name" value="60S RIBOSOMAL PROTEIN L36"/>
    <property type="match status" value="1"/>
</dbReference>
<name>A0ABD1RA06_9LAMI</name>
<evidence type="ECO:0000313" key="2">
    <source>
        <dbReference type="Proteomes" id="UP001604336"/>
    </source>
</evidence>
<dbReference type="EMBL" id="JBFOLK010000009">
    <property type="protein sequence ID" value="KAL2485230.1"/>
    <property type="molecule type" value="Genomic_DNA"/>
</dbReference>
<dbReference type="InterPro" id="IPR040344">
    <property type="entry name" value="At3g17950-like"/>
</dbReference>
<organism evidence="1 2">
    <name type="scientific">Abeliophyllum distichum</name>
    <dbReference type="NCBI Taxonomy" id="126358"/>
    <lineage>
        <taxon>Eukaryota</taxon>
        <taxon>Viridiplantae</taxon>
        <taxon>Streptophyta</taxon>
        <taxon>Embryophyta</taxon>
        <taxon>Tracheophyta</taxon>
        <taxon>Spermatophyta</taxon>
        <taxon>Magnoliopsida</taxon>
        <taxon>eudicotyledons</taxon>
        <taxon>Gunneridae</taxon>
        <taxon>Pentapetalae</taxon>
        <taxon>asterids</taxon>
        <taxon>lamiids</taxon>
        <taxon>Lamiales</taxon>
        <taxon>Oleaceae</taxon>
        <taxon>Forsythieae</taxon>
        <taxon>Abeliophyllum</taxon>
    </lineage>
</organism>
<dbReference type="AlphaFoldDB" id="A0ABD1RA06"/>
<accession>A0ABD1RA06</accession>
<evidence type="ECO:0000313" key="1">
    <source>
        <dbReference type="EMBL" id="KAL2485230.1"/>
    </source>
</evidence>
<sequence>MARQEEEWALGLQPLVRNRDLNCLLSFNTLFTSSPNSSSDIDNQSTGSFFHDKGITFGSLIGVSSIVELSKRSTRGRIAEPTRNKKSCKSKSWFLSLCSKLSSDSVCNNSTPSLRQFLEVERRTASFYRRYPNL</sequence>
<dbReference type="PANTHER" id="PTHR33544">
    <property type="entry name" value="DUF4005 DOMAIN-CONTAINING PROTEIN-RELATED"/>
    <property type="match status" value="1"/>
</dbReference>